<dbReference type="InterPro" id="IPR014756">
    <property type="entry name" value="Ig_E-set"/>
</dbReference>
<dbReference type="GO" id="GO:0031625">
    <property type="term" value="F:ubiquitin protein ligase binding"/>
    <property type="evidence" value="ECO:0007669"/>
    <property type="project" value="TreeGrafter"/>
</dbReference>
<reference evidence="4 5" key="1">
    <citation type="journal article" date="2011" name="Proc. Natl. Acad. Sci. U.S.A.">
        <title>Evolutionary erosion of yeast sex chromosomes by mating-type switching accidents.</title>
        <authorList>
            <person name="Gordon J.L."/>
            <person name="Armisen D."/>
            <person name="Proux-Wera E."/>
            <person name="Oheigeartaigh S.S."/>
            <person name="Byrne K.P."/>
            <person name="Wolfe K.H."/>
        </authorList>
    </citation>
    <scope>NUCLEOTIDE SEQUENCE [LARGE SCALE GENOMIC DNA]</scope>
    <source>
        <strain evidence="5">ATCC 24235 / CBS 4417 / NBRC 1672 / NRRL Y-8282 / UCD 70-5</strain>
    </source>
</reference>
<sequence length="544" mass="61439">MFLLNSMRKEVSVSKKKRYVLGMTVRSAAYPTNITDTLTNMVSEYEIILDEPHKIWKPKEFVSGNIILRLSRDAYNVAIKFSLINEINLKMSKTTRMISKSQETVTENSAYLYGDESHLLNLTKGEHVFPFKFKLPKHKKSFSSIDFKRGSNEYYIRGFLKAANDVTIQTCEKRISVLVPLDVEKYSNAIKKTMVLQSTFSNASIEDSHIANSHSNENASSFMTKLTKSSSGSSSTKNDNLFTLTDQQPEKMVKVSVNVPHSGFMVGELIPVKVDIKHYKAFNHSAGLIATLTRICRVNGNSKDIPVETFRKDISQTTAPLFIDSESKEASALMYLKVPLDAIATFTALPNYFTFQYYIEVVVNLSKKLTVYTASNEIVGKYLDNSSYTSHQGSILKENFNSLQRNISRIMKDDDEYVKHNDNEIDVSFSDLINVERLKRSKNVTGMSIEIVIGSCRTAKPISPVSSISDEGHVEMPPSIENNEEINDTENYNSLNEWLTAPGHSNEALPTPIYTPNEDIKVNSDKLELEQDRLKELESDPPLF</sequence>
<dbReference type="GO" id="GO:0070086">
    <property type="term" value="P:ubiquitin-dependent endocytosis"/>
    <property type="evidence" value="ECO:0007669"/>
    <property type="project" value="EnsemblFungi"/>
</dbReference>
<dbReference type="PANTHER" id="PTHR11188">
    <property type="entry name" value="ARRESTIN DOMAIN CONTAINING PROTEIN"/>
    <property type="match status" value="1"/>
</dbReference>
<name>G8BZJ4_TETPH</name>
<dbReference type="OrthoDB" id="7785529at2759"/>
<dbReference type="InterPro" id="IPR050357">
    <property type="entry name" value="Arrestin_domain-protein"/>
</dbReference>
<dbReference type="EMBL" id="HE612866">
    <property type="protein sequence ID" value="CCE65322.1"/>
    <property type="molecule type" value="Genomic_DNA"/>
</dbReference>
<dbReference type="HOGENOM" id="CLU_006001_1_0_1"/>
<evidence type="ECO:0000313" key="5">
    <source>
        <dbReference type="Proteomes" id="UP000005666"/>
    </source>
</evidence>
<dbReference type="GeneID" id="11533246"/>
<dbReference type="GO" id="GO:0009898">
    <property type="term" value="C:cytoplasmic side of plasma membrane"/>
    <property type="evidence" value="ECO:0007669"/>
    <property type="project" value="EnsemblFungi"/>
</dbReference>
<dbReference type="SMART" id="SM01017">
    <property type="entry name" value="Arrestin_C"/>
    <property type="match status" value="1"/>
</dbReference>
<dbReference type="OMA" id="GMSIEIV"/>
<dbReference type="SUPFAM" id="SSF81296">
    <property type="entry name" value="E set domains"/>
    <property type="match status" value="1"/>
</dbReference>
<dbReference type="GO" id="GO:0071230">
    <property type="term" value="P:cellular response to amino acid stimulus"/>
    <property type="evidence" value="ECO:0007669"/>
    <property type="project" value="EnsemblFungi"/>
</dbReference>
<evidence type="ECO:0000256" key="1">
    <source>
        <dbReference type="ARBA" id="ARBA00037950"/>
    </source>
</evidence>
<dbReference type="Pfam" id="PF00339">
    <property type="entry name" value="Arrestin_N"/>
    <property type="match status" value="1"/>
</dbReference>
<dbReference type="eggNOG" id="ENOG502QTQN">
    <property type="taxonomic scope" value="Eukaryota"/>
</dbReference>
<dbReference type="InterPro" id="IPR011022">
    <property type="entry name" value="Arrestin_C-like"/>
</dbReference>
<dbReference type="GO" id="GO:0005829">
    <property type="term" value="C:cytosol"/>
    <property type="evidence" value="ECO:0007669"/>
    <property type="project" value="TreeGrafter"/>
</dbReference>
<dbReference type="PANTHER" id="PTHR11188:SF161">
    <property type="entry name" value="PH-RESPONSE REGULATOR PROTEIN PALF_RIM8"/>
    <property type="match status" value="1"/>
</dbReference>
<dbReference type="InterPro" id="IPR011021">
    <property type="entry name" value="Arrestin-like_N"/>
</dbReference>
<dbReference type="STRING" id="1071381.G8BZJ4"/>
<dbReference type="Pfam" id="PF02752">
    <property type="entry name" value="Arrestin_C"/>
    <property type="match status" value="1"/>
</dbReference>
<proteinExistence type="inferred from homology"/>
<dbReference type="Gene3D" id="2.60.40.640">
    <property type="match status" value="2"/>
</dbReference>
<protein>
    <recommendedName>
        <fullName evidence="2">pH-response regulator protein palF/RIM8</fullName>
    </recommendedName>
</protein>
<comment type="similarity">
    <text evidence="1">Belongs to the arrestin family. PalF/RIM8 subfamily.</text>
</comment>
<dbReference type="KEGG" id="tpf:TPHA_0K01900"/>
<keyword evidence="5" id="KW-1185">Reference proteome</keyword>
<organism evidence="4 5">
    <name type="scientific">Tetrapisispora phaffii (strain ATCC 24235 / CBS 4417 / NBRC 1672 / NRRL Y-8282 / UCD 70-5)</name>
    <name type="common">Yeast</name>
    <name type="synonym">Fabospora phaffii</name>
    <dbReference type="NCBI Taxonomy" id="1071381"/>
    <lineage>
        <taxon>Eukaryota</taxon>
        <taxon>Fungi</taxon>
        <taxon>Dikarya</taxon>
        <taxon>Ascomycota</taxon>
        <taxon>Saccharomycotina</taxon>
        <taxon>Saccharomycetes</taxon>
        <taxon>Saccharomycetales</taxon>
        <taxon>Saccharomycetaceae</taxon>
        <taxon>Tetrapisispora</taxon>
    </lineage>
</organism>
<evidence type="ECO:0000256" key="2">
    <source>
        <dbReference type="ARBA" id="ARBA00040066"/>
    </source>
</evidence>
<evidence type="ECO:0000313" key="4">
    <source>
        <dbReference type="EMBL" id="CCE65322.1"/>
    </source>
</evidence>
<dbReference type="Proteomes" id="UP000005666">
    <property type="component" value="Chromosome 11"/>
</dbReference>
<gene>
    <name evidence="4" type="primary">TPHA0K01900</name>
    <name evidence="4" type="ordered locus">TPHA_0K01900</name>
</gene>
<accession>G8BZJ4</accession>
<dbReference type="InterPro" id="IPR014752">
    <property type="entry name" value="Arrestin-like_C"/>
</dbReference>
<dbReference type="RefSeq" id="XP_003687756.1">
    <property type="nucleotide sequence ID" value="XM_003687708.1"/>
</dbReference>
<feature type="domain" description="Arrestin C-terminal-like" evidence="3">
    <location>
        <begin position="249"/>
        <end position="376"/>
    </location>
</feature>
<dbReference type="AlphaFoldDB" id="G8BZJ4"/>
<evidence type="ECO:0000259" key="3">
    <source>
        <dbReference type="SMART" id="SM01017"/>
    </source>
</evidence>
<dbReference type="GO" id="GO:0030674">
    <property type="term" value="F:protein-macromolecule adaptor activity"/>
    <property type="evidence" value="ECO:0007669"/>
    <property type="project" value="TreeGrafter"/>
</dbReference>